<protein>
    <recommendedName>
        <fullName evidence="1">KIB1-4 beta-propeller domain-containing protein</fullName>
    </recommendedName>
</protein>
<dbReference type="InterPro" id="IPR005174">
    <property type="entry name" value="KIB1-4_b-propeller"/>
</dbReference>
<evidence type="ECO:0000259" key="1">
    <source>
        <dbReference type="Pfam" id="PF03478"/>
    </source>
</evidence>
<evidence type="ECO:0000313" key="2">
    <source>
        <dbReference type="EnsemblPlants" id="OBART04G02130.1"/>
    </source>
</evidence>
<dbReference type="PANTHER" id="PTHR45560:SF4">
    <property type="entry name" value="OS04G0164500 PROTEIN"/>
    <property type="match status" value="1"/>
</dbReference>
<dbReference type="eggNOG" id="ENOG502RRP4">
    <property type="taxonomic scope" value="Eukaryota"/>
</dbReference>
<dbReference type="Gramene" id="OBART04G02130.1">
    <property type="protein sequence ID" value="OBART04G02130.1"/>
    <property type="gene ID" value="OBART04G02130"/>
</dbReference>
<reference evidence="2" key="1">
    <citation type="journal article" date="2009" name="Rice">
        <title>De Novo Next Generation Sequencing of Plant Genomes.</title>
        <authorList>
            <person name="Rounsley S."/>
            <person name="Marri P.R."/>
            <person name="Yu Y."/>
            <person name="He R."/>
            <person name="Sisneros N."/>
            <person name="Goicoechea J.L."/>
            <person name="Lee S.J."/>
            <person name="Angelova A."/>
            <person name="Kudrna D."/>
            <person name="Luo M."/>
            <person name="Affourtit J."/>
            <person name="Desany B."/>
            <person name="Knight J."/>
            <person name="Niazi F."/>
            <person name="Egholm M."/>
            <person name="Wing R.A."/>
        </authorList>
    </citation>
    <scope>NUCLEOTIDE SEQUENCE [LARGE SCALE GENOMIC DNA]</scope>
    <source>
        <strain evidence="2">cv. IRGC 105608</strain>
    </source>
</reference>
<sequence length="353" mass="39281">MRGHVIIGSSGGWLVTADERGRMRLANPVTGEQGDLPAITTIPFVNDTPPGGEHFVIDMDPMQKFRCRGELECGCLLHPHPRGTFVYTVVLSASPRPGDYAAMLLLDNYFDAPAFAMAEDGRWRVAPSRDGVEDAIHYKASSFPSVTYTGVVEAWARDSVSGEFTRKVVTSRMANGGDHRKYLSAAPDGRLMIVVKNTKGMKQNHFKVQVFDEMTQRWEAAEDMGDLALLVGINSSLCVSTTKHPELKAGCVYYTGNEIRKASDEIGKASESESELMFEYFPGMDFMEYGMYDMDVEMDHIEIENGWLRSAYRPDSKQHVGVYSLRDGTVESIPDLGKNLSWPPPAWFIPSFP</sequence>
<dbReference type="AlphaFoldDB" id="A0A0D3FSE8"/>
<feature type="domain" description="KIB1-4 beta-propeller" evidence="1">
    <location>
        <begin position="2"/>
        <end position="264"/>
    </location>
</feature>
<evidence type="ECO:0000313" key="3">
    <source>
        <dbReference type="Proteomes" id="UP000026960"/>
    </source>
</evidence>
<keyword evidence="3" id="KW-1185">Reference proteome</keyword>
<dbReference type="EnsemblPlants" id="OBART04G02130.1">
    <property type="protein sequence ID" value="OBART04G02130.1"/>
    <property type="gene ID" value="OBART04G02130"/>
</dbReference>
<dbReference type="PANTHER" id="PTHR45560">
    <property type="entry name" value="OS04G0163150 PROTEIN-RELATED"/>
    <property type="match status" value="1"/>
</dbReference>
<dbReference type="STRING" id="65489.A0A0D3FSE8"/>
<reference evidence="2" key="2">
    <citation type="submission" date="2015-03" db="UniProtKB">
        <authorList>
            <consortium name="EnsemblPlants"/>
        </authorList>
    </citation>
    <scope>IDENTIFICATION</scope>
</reference>
<name>A0A0D3FSE8_9ORYZ</name>
<proteinExistence type="predicted"/>
<dbReference type="HOGENOM" id="CLU_019286_4_0_1"/>
<dbReference type="Proteomes" id="UP000026960">
    <property type="component" value="Chromosome 4"/>
</dbReference>
<accession>A0A0D3FSE8</accession>
<dbReference type="PaxDb" id="65489-OBART04G02130.1"/>
<dbReference type="Pfam" id="PF03478">
    <property type="entry name" value="Beta-prop_KIB1-4"/>
    <property type="match status" value="1"/>
</dbReference>
<organism evidence="2">
    <name type="scientific">Oryza barthii</name>
    <dbReference type="NCBI Taxonomy" id="65489"/>
    <lineage>
        <taxon>Eukaryota</taxon>
        <taxon>Viridiplantae</taxon>
        <taxon>Streptophyta</taxon>
        <taxon>Embryophyta</taxon>
        <taxon>Tracheophyta</taxon>
        <taxon>Spermatophyta</taxon>
        <taxon>Magnoliopsida</taxon>
        <taxon>Liliopsida</taxon>
        <taxon>Poales</taxon>
        <taxon>Poaceae</taxon>
        <taxon>BOP clade</taxon>
        <taxon>Oryzoideae</taxon>
        <taxon>Oryzeae</taxon>
        <taxon>Oryzinae</taxon>
        <taxon>Oryza</taxon>
    </lineage>
</organism>